<protein>
    <recommendedName>
        <fullName evidence="3">Phage protein</fullName>
    </recommendedName>
</protein>
<dbReference type="EMBL" id="SYVV01000013">
    <property type="protein sequence ID" value="TKG34044.1"/>
    <property type="molecule type" value="Genomic_DNA"/>
</dbReference>
<evidence type="ECO:0008006" key="3">
    <source>
        <dbReference type="Google" id="ProtNLM"/>
    </source>
</evidence>
<dbReference type="Proteomes" id="UP000308018">
    <property type="component" value="Unassembled WGS sequence"/>
</dbReference>
<reference evidence="1 2" key="1">
    <citation type="submission" date="2019-04" db="EMBL/GenBank/DDBJ databases">
        <title>A reverse ecology approach based on a biological definition of microbial populations.</title>
        <authorList>
            <person name="Arevalo P."/>
            <person name="Vaninsberghe D."/>
            <person name="Elsherbini J."/>
            <person name="Gore J."/>
            <person name="Polz M."/>
        </authorList>
    </citation>
    <scope>NUCLEOTIDE SEQUENCE [LARGE SCALE GENOMIC DNA]</scope>
    <source>
        <strain evidence="1 2">10N.222.45.A8</strain>
    </source>
</reference>
<evidence type="ECO:0000313" key="2">
    <source>
        <dbReference type="Proteomes" id="UP000308018"/>
    </source>
</evidence>
<comment type="caution">
    <text evidence="1">The sequence shown here is derived from an EMBL/GenBank/DDBJ whole genome shotgun (WGS) entry which is preliminary data.</text>
</comment>
<gene>
    <name evidence="1" type="ORF">FC057_09795</name>
</gene>
<sequence>MSIGFYDERILNIRLKKNNKGSTFLFGAALSQVTNGVGIPNVEGVIEFIEEYAIEQEVDELYFEEAKGFSEQDRYQQAFSLIAGLCGQESVNEIIKRVVESNLDENGKHRVPKAIKDFVTSIKNGNIGFCRKL</sequence>
<accession>A0AB38NRN1</accession>
<dbReference type="RefSeq" id="WP_240800339.1">
    <property type="nucleotide sequence ID" value="NZ_SYVW01000082.1"/>
</dbReference>
<dbReference type="AlphaFoldDB" id="A0AB38NRN1"/>
<organism evidence="1 2">
    <name type="scientific">Vibrio tasmaniensis</name>
    <dbReference type="NCBI Taxonomy" id="212663"/>
    <lineage>
        <taxon>Bacteria</taxon>
        <taxon>Pseudomonadati</taxon>
        <taxon>Pseudomonadota</taxon>
        <taxon>Gammaproteobacteria</taxon>
        <taxon>Vibrionales</taxon>
        <taxon>Vibrionaceae</taxon>
        <taxon>Vibrio</taxon>
    </lineage>
</organism>
<name>A0AB38NRN1_9VIBR</name>
<evidence type="ECO:0000313" key="1">
    <source>
        <dbReference type="EMBL" id="TKG34044.1"/>
    </source>
</evidence>
<feature type="non-terminal residue" evidence="1">
    <location>
        <position position="133"/>
    </location>
</feature>
<proteinExistence type="predicted"/>